<organismHost>
    <name type="scientific">Crocodylus porosus</name>
    <name type="common">Saltwater crocodile</name>
    <name type="synonym">Estuarine crocodile</name>
    <dbReference type="NCBI Taxonomy" id="8502"/>
</organismHost>
<keyword evidence="3" id="KW-1185">Reference proteome</keyword>
<dbReference type="GeneID" id="4363302"/>
<dbReference type="KEGG" id="vg:4363302"/>
<evidence type="ECO:0000313" key="2">
    <source>
        <dbReference type="EMBL" id="ABJ09057.1"/>
    </source>
</evidence>
<keyword evidence="1" id="KW-1133">Transmembrane helix</keyword>
<protein>
    <submittedName>
        <fullName evidence="2">Uncharacterized protein</fullName>
    </submittedName>
</protein>
<reference evidence="2 3" key="1">
    <citation type="journal article" date="2006" name="J. Virol.">
        <title>Genome of crocodilepox virus.</title>
        <authorList>
            <person name="Afonso C.L."/>
            <person name="Tulman E.R."/>
            <person name="Delhon G."/>
            <person name="Lu Z."/>
            <person name="Viljoen G.J."/>
            <person name="Wallace D.B."/>
            <person name="Kutish G.F."/>
            <person name="Rock D.L."/>
        </authorList>
    </citation>
    <scope>NUCLEOTIDE SEQUENCE [LARGE SCALE GENOMIC DNA]</scope>
    <source>
        <strain evidence="3">Isolate Crocodylus niloticus/Zimbabwe/Ume/2001</strain>
    </source>
</reference>
<name>Q06ZY5_CPRVZ</name>
<feature type="transmembrane region" description="Helical" evidence="1">
    <location>
        <begin position="15"/>
        <end position="35"/>
    </location>
</feature>
<keyword evidence="1" id="KW-0472">Membrane</keyword>
<accession>Q06ZY5</accession>
<organism evidence="2 3">
    <name type="scientific">Nile crocodilepox virus (isolate Crocodylus niloticus/Zimbabwe/Ume/2001)</name>
    <name type="common">CRV</name>
    <dbReference type="NCBI Taxonomy" id="1289473"/>
    <lineage>
        <taxon>Viruses</taxon>
        <taxon>Varidnaviria</taxon>
        <taxon>Bamfordvirae</taxon>
        <taxon>Nucleocytoviricota</taxon>
        <taxon>Pokkesviricetes</taxon>
        <taxon>Chitovirales</taxon>
        <taxon>Poxviridae</taxon>
        <taxon>Chordopoxvirinae</taxon>
        <taxon>Crocodylidpoxvirus</taxon>
        <taxon>Crocodylidpoxvirus nilecrocodilepox</taxon>
        <taxon>Nile crocodilepox virus</taxon>
    </lineage>
</organism>
<organismHost>
    <name type="scientific">Crocodylus johnstoni</name>
    <name type="common">Australian freshwater crocodile</name>
    <dbReference type="NCBI Taxonomy" id="184234"/>
</organismHost>
<gene>
    <name evidence="2" type="ORF">CRV166</name>
</gene>
<sequence length="189" mass="21417">MVFVIYCLFASDRRLIASCSLLLALLAIYLDVFILRSITRERGADHVALDAPPSEDCVVYSPPFVNLDRTSSSEYRFLSVSMTWRATDENYEGHDDVVWLALSSFSEEDFPEELVVNDLRVTEDTHLQIVFPVGILAKTEKMEIFCRCDVKRTRFEVATCSSSRSLEAAAAAYRSVSGARRTVRWVVSR</sequence>
<organismHost>
    <name type="scientific">Crocodylus niloticus</name>
    <name type="common">Nile crocodile</name>
    <name type="synonym">African crocodile</name>
    <dbReference type="NCBI Taxonomy" id="8501"/>
</organismHost>
<keyword evidence="1" id="KW-0812">Transmembrane</keyword>
<evidence type="ECO:0000313" key="3">
    <source>
        <dbReference type="Proteomes" id="UP000011300"/>
    </source>
</evidence>
<proteinExistence type="predicted"/>
<dbReference type="EMBL" id="DQ356948">
    <property type="protein sequence ID" value="ABJ09057.1"/>
    <property type="molecule type" value="Genomic_DNA"/>
</dbReference>
<dbReference type="Proteomes" id="UP000011300">
    <property type="component" value="Segment"/>
</dbReference>
<evidence type="ECO:0000256" key="1">
    <source>
        <dbReference type="SAM" id="Phobius"/>
    </source>
</evidence>
<dbReference type="RefSeq" id="YP_784356.1">
    <property type="nucleotide sequence ID" value="NC_008030.1"/>
</dbReference>